<gene>
    <name evidence="2" type="ORF">C8D98_1869</name>
</gene>
<comment type="caution">
    <text evidence="2">The sequence shown here is derived from an EMBL/GenBank/DDBJ whole genome shotgun (WGS) entry which is preliminary data.</text>
</comment>
<protein>
    <submittedName>
        <fullName evidence="2">Ppx/GppA phosphatase</fullName>
    </submittedName>
</protein>
<dbReference type="Gene3D" id="3.30.420.40">
    <property type="match status" value="1"/>
</dbReference>
<dbReference type="Gene3D" id="3.30.420.150">
    <property type="entry name" value="Exopolyphosphatase. Domain 2"/>
    <property type="match status" value="1"/>
</dbReference>
<dbReference type="Pfam" id="PF02541">
    <property type="entry name" value="Ppx-GppA"/>
    <property type="match status" value="1"/>
</dbReference>
<feature type="domain" description="Ppx/GppA phosphatase N-terminal" evidence="1">
    <location>
        <begin position="17"/>
        <end position="300"/>
    </location>
</feature>
<evidence type="ECO:0000259" key="1">
    <source>
        <dbReference type="Pfam" id="PF02541"/>
    </source>
</evidence>
<dbReference type="InterPro" id="IPR003695">
    <property type="entry name" value="Ppx_GppA_N"/>
</dbReference>
<organism evidence="2 3">
    <name type="scientific">Seleniivibrio woodruffii</name>
    <dbReference type="NCBI Taxonomy" id="1078050"/>
    <lineage>
        <taxon>Bacteria</taxon>
        <taxon>Pseudomonadati</taxon>
        <taxon>Deferribacterota</taxon>
        <taxon>Deferribacteres</taxon>
        <taxon>Deferribacterales</taxon>
        <taxon>Geovibrionaceae</taxon>
        <taxon>Seleniivibrio</taxon>
    </lineage>
</organism>
<dbReference type="EMBL" id="SMGG01000004">
    <property type="protein sequence ID" value="TCK60987.1"/>
    <property type="molecule type" value="Genomic_DNA"/>
</dbReference>
<dbReference type="PANTHER" id="PTHR30005:SF0">
    <property type="entry name" value="RETROGRADE REGULATION PROTEIN 2"/>
    <property type="match status" value="1"/>
</dbReference>
<accession>A0A4R1KAC4</accession>
<dbReference type="GO" id="GO:0016462">
    <property type="term" value="F:pyrophosphatase activity"/>
    <property type="evidence" value="ECO:0007669"/>
    <property type="project" value="TreeGrafter"/>
</dbReference>
<dbReference type="SUPFAM" id="SSF53067">
    <property type="entry name" value="Actin-like ATPase domain"/>
    <property type="match status" value="2"/>
</dbReference>
<sequence>MRAAAIDIGSNAVRLMIADVEDGKIVNIVHKDRHVTKLAEVLSTKGILSDASIEKTMNALRLFAEAMTLHGAERFHAVATSAVREARNSNILIEAAGRLGINIQVIDGTVEAGLIFSGVCSAVDTTGRKALVFDIGGGSTEFIYAEPGQEHRKLSVPMGVVKMAERYDFSGVLDMEQMDRIRIPLFGVLNEVVNALDCKPDMLIGSAGTPTTLAAIEMHMENYDQIKVNGFDIKKHQIEKILEKLCAITAEERLLVPGMEAGRQEVLIPGILITLELMSILGIEDLTVSDFGLREGLVVAVANA</sequence>
<dbReference type="Proteomes" id="UP000294614">
    <property type="component" value="Unassembled WGS sequence"/>
</dbReference>
<dbReference type="InterPro" id="IPR050273">
    <property type="entry name" value="GppA/Ppx_hydrolase"/>
</dbReference>
<dbReference type="PANTHER" id="PTHR30005">
    <property type="entry name" value="EXOPOLYPHOSPHATASE"/>
    <property type="match status" value="1"/>
</dbReference>
<keyword evidence="3" id="KW-1185">Reference proteome</keyword>
<dbReference type="OrthoDB" id="9807195at2"/>
<dbReference type="RefSeq" id="WP_132873843.1">
    <property type="nucleotide sequence ID" value="NZ_JBLJBI010000062.1"/>
</dbReference>
<dbReference type="InterPro" id="IPR043129">
    <property type="entry name" value="ATPase_NBD"/>
</dbReference>
<dbReference type="AlphaFoldDB" id="A0A4R1KAC4"/>
<evidence type="ECO:0000313" key="2">
    <source>
        <dbReference type="EMBL" id="TCK60987.1"/>
    </source>
</evidence>
<evidence type="ECO:0000313" key="3">
    <source>
        <dbReference type="Proteomes" id="UP000294614"/>
    </source>
</evidence>
<dbReference type="CDD" id="cd24054">
    <property type="entry name" value="ASKHA_NBD_AaPPX-GppA_MtPPX2-like"/>
    <property type="match status" value="1"/>
</dbReference>
<reference evidence="2 3" key="1">
    <citation type="submission" date="2019-03" db="EMBL/GenBank/DDBJ databases">
        <title>Genomic Encyclopedia of Type Strains, Phase IV (KMG-IV): sequencing the most valuable type-strain genomes for metagenomic binning, comparative biology and taxonomic classification.</title>
        <authorList>
            <person name="Goeker M."/>
        </authorList>
    </citation>
    <scope>NUCLEOTIDE SEQUENCE [LARGE SCALE GENOMIC DNA]</scope>
    <source>
        <strain evidence="2 3">DSM 24984</strain>
    </source>
</reference>
<proteinExistence type="predicted"/>
<name>A0A4R1KAC4_9BACT</name>